<dbReference type="RefSeq" id="WP_162450709.1">
    <property type="nucleotide sequence ID" value="NZ_WLZY01000004.1"/>
</dbReference>
<dbReference type="Proteomes" id="UP000460435">
    <property type="component" value="Unassembled WGS sequence"/>
</dbReference>
<proteinExistence type="predicted"/>
<dbReference type="PANTHER" id="PTHR34094">
    <property type="match status" value="1"/>
</dbReference>
<organism evidence="2 3">
    <name type="scientific">Phytoactinopolyspora mesophila</name>
    <dbReference type="NCBI Taxonomy" id="2650750"/>
    <lineage>
        <taxon>Bacteria</taxon>
        <taxon>Bacillati</taxon>
        <taxon>Actinomycetota</taxon>
        <taxon>Actinomycetes</taxon>
        <taxon>Jiangellales</taxon>
        <taxon>Jiangellaceae</taxon>
        <taxon>Phytoactinopolyspora</taxon>
    </lineage>
</organism>
<accession>A0A7K3M3W7</accession>
<comment type="caution">
    <text evidence="2">The sequence shown here is derived from an EMBL/GenBank/DDBJ whole genome shotgun (WGS) entry which is preliminary data.</text>
</comment>
<gene>
    <name evidence="2" type="ORF">F7O44_13115</name>
</gene>
<evidence type="ECO:0000313" key="2">
    <source>
        <dbReference type="EMBL" id="NDL58013.1"/>
    </source>
</evidence>
<evidence type="ECO:0000259" key="1">
    <source>
        <dbReference type="Pfam" id="PF13349"/>
    </source>
</evidence>
<protein>
    <submittedName>
        <fullName evidence="2">DUF4097 family beta strand repeat protein</fullName>
    </submittedName>
</protein>
<dbReference type="InterPro" id="IPR025164">
    <property type="entry name" value="Toastrack_DUF4097"/>
</dbReference>
<evidence type="ECO:0000313" key="3">
    <source>
        <dbReference type="Proteomes" id="UP000460435"/>
    </source>
</evidence>
<keyword evidence="3" id="KW-1185">Reference proteome</keyword>
<dbReference type="Pfam" id="PF13349">
    <property type="entry name" value="DUF4097"/>
    <property type="match status" value="1"/>
</dbReference>
<dbReference type="PANTHER" id="PTHR34094:SF1">
    <property type="entry name" value="PROTEIN FAM185A"/>
    <property type="match status" value="1"/>
</dbReference>
<sequence length="287" mass="29050">MTSSNYRRTFPAPAPMDVSITSRSGHVEVLAADVSEAEVHLRPSRSGDTEALAVIERATVEQHGNSLRVEVSRQGTGPSLLPDPAIDIQVTVPQASTLTVHTGSANIRAGGGLAETSLHTGSGNITAIGCTDVLTKTGSGDIQVDDVSSVRASSGSGNVNVERCAGRVDVNTASGDVRVTDLAGDSELRTASGNVEIGSMSARVTAKTASGDVRVQRTVEGTLEAKTASGDVTIGVASGTAAKLDCSAVSGRVRSDLAPTDAPADGDRTVAVSAKTVSGAITVTRSN</sequence>
<dbReference type="AlphaFoldDB" id="A0A7K3M3W7"/>
<reference evidence="2 3" key="1">
    <citation type="submission" date="2019-11" db="EMBL/GenBank/DDBJ databases">
        <authorList>
            <person name="Li X.-J."/>
            <person name="Feng X.-M."/>
        </authorList>
    </citation>
    <scope>NUCLEOTIDE SEQUENCE [LARGE SCALE GENOMIC DNA]</scope>
    <source>
        <strain evidence="2 3">XMNu-373</strain>
    </source>
</reference>
<dbReference type="EMBL" id="WLZY01000004">
    <property type="protein sequence ID" value="NDL58013.1"/>
    <property type="molecule type" value="Genomic_DNA"/>
</dbReference>
<feature type="domain" description="DUF4097" evidence="1">
    <location>
        <begin position="19"/>
        <end position="283"/>
    </location>
</feature>
<name>A0A7K3M3W7_9ACTN</name>